<dbReference type="HOGENOM" id="CLU_854902_0_0_6"/>
<dbReference type="STRING" id="500637.PROVRUST_08407"/>
<organism evidence="1 2">
    <name type="scientific">Providencia rustigianii DSM 4541</name>
    <dbReference type="NCBI Taxonomy" id="500637"/>
    <lineage>
        <taxon>Bacteria</taxon>
        <taxon>Pseudomonadati</taxon>
        <taxon>Pseudomonadota</taxon>
        <taxon>Gammaproteobacteria</taxon>
        <taxon>Enterobacterales</taxon>
        <taxon>Morganellaceae</taxon>
        <taxon>Providencia</taxon>
    </lineage>
</organism>
<dbReference type="eggNOG" id="ENOG50309WX">
    <property type="taxonomic scope" value="Bacteria"/>
</dbReference>
<evidence type="ECO:0008006" key="3">
    <source>
        <dbReference type="Google" id="ProtNLM"/>
    </source>
</evidence>
<protein>
    <recommendedName>
        <fullName evidence="3">DUF4868 domain-containing protein</fullName>
    </recommendedName>
</protein>
<evidence type="ECO:0000313" key="1">
    <source>
        <dbReference type="EMBL" id="EFB70469.1"/>
    </source>
</evidence>
<reference evidence="1" key="1">
    <citation type="submission" date="2009-12" db="EMBL/GenBank/DDBJ databases">
        <authorList>
            <person name="Weinstock G."/>
            <person name="Sodergren E."/>
            <person name="Clifton S."/>
            <person name="Fulton L."/>
            <person name="Fulton B."/>
            <person name="Courtney L."/>
            <person name="Fronick C."/>
            <person name="Harrison M."/>
            <person name="Strong C."/>
            <person name="Farmer C."/>
            <person name="Delahaunty K."/>
            <person name="Markovic C."/>
            <person name="Hall O."/>
            <person name="Minx P."/>
            <person name="Tomlinson C."/>
            <person name="Mitreva M."/>
            <person name="Nelson J."/>
            <person name="Hou S."/>
            <person name="Wollam A."/>
            <person name="Pepin K.H."/>
            <person name="Johnson M."/>
            <person name="Bhonagiri V."/>
            <person name="Nash W.E."/>
            <person name="Warren W."/>
            <person name="Chinwalla A."/>
            <person name="Mardis E.R."/>
            <person name="Wilson R.K."/>
        </authorList>
    </citation>
    <scope>NUCLEOTIDE SEQUENCE [LARGE SCALE GENOMIC DNA]</scope>
    <source>
        <strain evidence="1">DSM 4541</strain>
    </source>
</reference>
<dbReference type="AlphaFoldDB" id="D1P826"/>
<proteinExistence type="predicted"/>
<dbReference type="Pfam" id="PF16162">
    <property type="entry name" value="KwaB"/>
    <property type="match status" value="1"/>
</dbReference>
<dbReference type="EMBL" id="ABXV02000074">
    <property type="protein sequence ID" value="EFB70469.1"/>
    <property type="molecule type" value="Genomic_DNA"/>
</dbReference>
<dbReference type="InterPro" id="IPR032359">
    <property type="entry name" value="KwaB-like"/>
</dbReference>
<dbReference type="RefSeq" id="WP_006816376.1">
    <property type="nucleotide sequence ID" value="NZ_GG703824.1"/>
</dbReference>
<gene>
    <name evidence="1" type="ORF">PROVRUST_08407</name>
</gene>
<name>D1P826_9GAMM</name>
<comment type="caution">
    <text evidence="1">The sequence shown here is derived from an EMBL/GenBank/DDBJ whole genome shotgun (WGS) entry which is preliminary data.</text>
</comment>
<keyword evidence="2" id="KW-1185">Reference proteome</keyword>
<accession>D1P826</accession>
<sequence length="325" mass="36854">MFTQIDSILQSQNLSSEAFFLVDSGSGGFDLRRVTLEPAAEASLTTSFKKTLEDKVIKPNSGASSVPLVSTLVDRGNKVFEYDHQTLNHLPVEFTKISDVLNQGVLSNTPKFDFSTQKLSDVKGFIYHLCDGAGNSIVVYQHKYQVTMHRKTKASYFSLNGRTLDKIDYDSIDINGNIDFFYFNSTYYCIDIKVLERNYGLEQVINNMASQAIPSILNLNLFDCSNIQNPQDIFKDMYHDRSFMRRLSQIRSSTLVSNGSITIQMVDAVRQKFPVFQRNLNVTNGFIDMTTKEHKRYFIRLLNNEASFAALNQEPFLAVDKDSAA</sequence>
<dbReference type="Proteomes" id="UP000005512">
    <property type="component" value="Unassembled WGS sequence"/>
</dbReference>
<evidence type="ECO:0000313" key="2">
    <source>
        <dbReference type="Proteomes" id="UP000005512"/>
    </source>
</evidence>